<dbReference type="Gene3D" id="3.30.2010.10">
    <property type="entry name" value="Metalloproteases ('zincins'), catalytic domain"/>
    <property type="match status" value="1"/>
</dbReference>
<keyword evidence="1 6" id="KW-0645">Protease</keyword>
<feature type="domain" description="Peptidase M48" evidence="7">
    <location>
        <begin position="61"/>
        <end position="240"/>
    </location>
</feature>
<evidence type="ECO:0000256" key="4">
    <source>
        <dbReference type="ARBA" id="ARBA00022833"/>
    </source>
</evidence>
<dbReference type="GO" id="GO:0004222">
    <property type="term" value="F:metalloendopeptidase activity"/>
    <property type="evidence" value="ECO:0007669"/>
    <property type="project" value="InterPro"/>
</dbReference>
<dbReference type="Pfam" id="PF01435">
    <property type="entry name" value="Peptidase_M48"/>
    <property type="match status" value="1"/>
</dbReference>
<keyword evidence="2" id="KW-0479">Metal-binding</keyword>
<evidence type="ECO:0000256" key="1">
    <source>
        <dbReference type="ARBA" id="ARBA00022670"/>
    </source>
</evidence>
<evidence type="ECO:0000256" key="3">
    <source>
        <dbReference type="ARBA" id="ARBA00022801"/>
    </source>
</evidence>
<proteinExistence type="inferred from homology"/>
<evidence type="ECO:0000256" key="5">
    <source>
        <dbReference type="ARBA" id="ARBA00023049"/>
    </source>
</evidence>
<sequence length="264" mass="29306">MRFAKLLLLPLLAVGLIAGCATNMGDIRGFNLISLDQERELGNKFAAEIEKQQQVLNDPEVQRYVERVGRRLLTGTREVQFDFAFKVVKDDSVNAFAIPGGRVYVQTGLLKAAESETELAAVMAHEINHAVARHGTRQMTQQYGYSLVLSLVLGDNPNLLAQLAAQLFGKAGMMSYSREFENQADFLGVETMAKAGYNPQGMVTFFRKLDSMGQSNPSSLAKFFSSHPLTSERIQRVQAEIADLPQKSYPAVDNAEFRRIKGRL</sequence>
<comment type="cofactor">
    <cofactor evidence="6">
        <name>Zn(2+)</name>
        <dbReference type="ChEBI" id="CHEBI:29105"/>
    </cofactor>
    <text evidence="6">Binds 1 zinc ion per subunit.</text>
</comment>
<evidence type="ECO:0000313" key="8">
    <source>
        <dbReference type="EMBL" id="AJE03753.1"/>
    </source>
</evidence>
<evidence type="ECO:0000313" key="9">
    <source>
        <dbReference type="Proteomes" id="UP000057609"/>
    </source>
</evidence>
<evidence type="ECO:0000259" key="7">
    <source>
        <dbReference type="Pfam" id="PF01435"/>
    </source>
</evidence>
<dbReference type="GO" id="GO:0051603">
    <property type="term" value="P:proteolysis involved in protein catabolic process"/>
    <property type="evidence" value="ECO:0007669"/>
    <property type="project" value="TreeGrafter"/>
</dbReference>
<dbReference type="OrthoDB" id="9810445at2"/>
<reference evidence="8 9" key="1">
    <citation type="journal article" date="2015" name="Genome Announc.">
        <title>Complete Genome of Geobacter pickeringii G13T, a Metal-Reducing Isolate from Sedimentary Kaolin Deposits.</title>
        <authorList>
            <person name="Badalamenti J.P."/>
            <person name="Bond D.R."/>
        </authorList>
    </citation>
    <scope>NUCLEOTIDE SEQUENCE [LARGE SCALE GENOMIC DNA]</scope>
    <source>
        <strain evidence="8 9">G13</strain>
    </source>
</reference>
<dbReference type="PANTHER" id="PTHR22726">
    <property type="entry name" value="METALLOENDOPEPTIDASE OMA1"/>
    <property type="match status" value="1"/>
</dbReference>
<accession>A0A0B5BAJ0</accession>
<comment type="similarity">
    <text evidence="6">Belongs to the peptidase M48 family.</text>
</comment>
<dbReference type="KEGG" id="gpi:GPICK_10670"/>
<dbReference type="AlphaFoldDB" id="A0A0B5BAJ0"/>
<keyword evidence="5 6" id="KW-0482">Metalloprotease</keyword>
<evidence type="ECO:0000256" key="6">
    <source>
        <dbReference type="RuleBase" id="RU003983"/>
    </source>
</evidence>
<dbReference type="HOGENOM" id="CLU_029002_5_2_7"/>
<dbReference type="RefSeq" id="WP_039743030.1">
    <property type="nucleotide sequence ID" value="NZ_CP009788.1"/>
</dbReference>
<dbReference type="Proteomes" id="UP000057609">
    <property type="component" value="Chromosome"/>
</dbReference>
<name>A0A0B5BAJ0_9BACT</name>
<dbReference type="EMBL" id="CP009788">
    <property type="protein sequence ID" value="AJE03753.1"/>
    <property type="molecule type" value="Genomic_DNA"/>
</dbReference>
<keyword evidence="3 6" id="KW-0378">Hydrolase</keyword>
<dbReference type="CDD" id="cd07333">
    <property type="entry name" value="M48C_bepA_like"/>
    <property type="match status" value="1"/>
</dbReference>
<gene>
    <name evidence="8" type="ORF">GPICK_10670</name>
</gene>
<keyword evidence="4 6" id="KW-0862">Zinc</keyword>
<protein>
    <submittedName>
        <fullName evidence="8">Peptidase M48</fullName>
    </submittedName>
</protein>
<organism evidence="8 9">
    <name type="scientific">Geobacter pickeringii</name>
    <dbReference type="NCBI Taxonomy" id="345632"/>
    <lineage>
        <taxon>Bacteria</taxon>
        <taxon>Pseudomonadati</taxon>
        <taxon>Thermodesulfobacteriota</taxon>
        <taxon>Desulfuromonadia</taxon>
        <taxon>Geobacterales</taxon>
        <taxon>Geobacteraceae</taxon>
        <taxon>Geobacter</taxon>
    </lineage>
</organism>
<dbReference type="STRING" id="345632.GPICK_10670"/>
<dbReference type="PANTHER" id="PTHR22726:SF1">
    <property type="entry name" value="METALLOENDOPEPTIDASE OMA1, MITOCHONDRIAL"/>
    <property type="match status" value="1"/>
</dbReference>
<dbReference type="InterPro" id="IPR001915">
    <property type="entry name" value="Peptidase_M48"/>
</dbReference>
<keyword evidence="9" id="KW-1185">Reference proteome</keyword>
<dbReference type="GO" id="GO:0016020">
    <property type="term" value="C:membrane"/>
    <property type="evidence" value="ECO:0007669"/>
    <property type="project" value="TreeGrafter"/>
</dbReference>
<dbReference type="PROSITE" id="PS51257">
    <property type="entry name" value="PROKAR_LIPOPROTEIN"/>
    <property type="match status" value="1"/>
</dbReference>
<dbReference type="GO" id="GO:0046872">
    <property type="term" value="F:metal ion binding"/>
    <property type="evidence" value="ECO:0007669"/>
    <property type="project" value="UniProtKB-KW"/>
</dbReference>
<evidence type="ECO:0000256" key="2">
    <source>
        <dbReference type="ARBA" id="ARBA00022723"/>
    </source>
</evidence>
<dbReference type="InterPro" id="IPR051156">
    <property type="entry name" value="Mito/Outer_Membr_Metalloprot"/>
</dbReference>